<evidence type="ECO:0000313" key="1">
    <source>
        <dbReference type="Proteomes" id="UP000790787"/>
    </source>
</evidence>
<dbReference type="RefSeq" id="XP_075074432.1">
    <property type="nucleotide sequence ID" value="XM_075218331.1"/>
</dbReference>
<protein>
    <submittedName>
        <fullName evidence="2">Uncharacterized protein LOC142162029</fullName>
    </submittedName>
</protein>
<gene>
    <name evidence="2" type="primary">LOC142162029</name>
</gene>
<name>A0AC58RNY0_TOBAC</name>
<evidence type="ECO:0000313" key="2">
    <source>
        <dbReference type="RefSeq" id="XP_075074432.1"/>
    </source>
</evidence>
<dbReference type="Proteomes" id="UP000790787">
    <property type="component" value="Chromosome 7"/>
</dbReference>
<reference evidence="2" key="2">
    <citation type="submission" date="2025-08" db="UniProtKB">
        <authorList>
            <consortium name="RefSeq"/>
        </authorList>
    </citation>
    <scope>IDENTIFICATION</scope>
    <source>
        <tissue evidence="2">Leaf</tissue>
    </source>
</reference>
<keyword evidence="1" id="KW-1185">Reference proteome</keyword>
<proteinExistence type="predicted"/>
<organism evidence="1 2">
    <name type="scientific">Nicotiana tabacum</name>
    <name type="common">Common tobacco</name>
    <dbReference type="NCBI Taxonomy" id="4097"/>
    <lineage>
        <taxon>Eukaryota</taxon>
        <taxon>Viridiplantae</taxon>
        <taxon>Streptophyta</taxon>
        <taxon>Embryophyta</taxon>
        <taxon>Tracheophyta</taxon>
        <taxon>Spermatophyta</taxon>
        <taxon>Magnoliopsida</taxon>
        <taxon>eudicotyledons</taxon>
        <taxon>Gunneridae</taxon>
        <taxon>Pentapetalae</taxon>
        <taxon>asterids</taxon>
        <taxon>lamiids</taxon>
        <taxon>Solanales</taxon>
        <taxon>Solanaceae</taxon>
        <taxon>Nicotianoideae</taxon>
        <taxon>Nicotianeae</taxon>
        <taxon>Nicotiana</taxon>
    </lineage>
</organism>
<accession>A0AC58RNY0</accession>
<reference evidence="1" key="1">
    <citation type="journal article" date="2014" name="Nat. Commun.">
        <title>The tobacco genome sequence and its comparison with those of tomato and potato.</title>
        <authorList>
            <person name="Sierro N."/>
            <person name="Battey J.N."/>
            <person name="Ouadi S."/>
            <person name="Bakaher N."/>
            <person name="Bovet L."/>
            <person name="Willig A."/>
            <person name="Goepfert S."/>
            <person name="Peitsch M.C."/>
            <person name="Ivanov N.V."/>
        </authorList>
    </citation>
    <scope>NUCLEOTIDE SEQUENCE [LARGE SCALE GENOMIC DNA]</scope>
</reference>
<sequence>MNTVAPHLFSGIIYASDAHLVWEDLRERFDKVKKVRIFQLHREIATISQGTDSVSMYFTKLKELWAEYDAMIPSLNCGCPKSKENVEHFLQQRLLQFLGGLNDSYDQARRQILMKTTEPTLNQAYAMITESESQLTPTSGVNSIVEGNDITTLWSAKGGQQKQKRNFNLFCEHCKLKGHTRENCYHLIGYPPNYKGRKKNGPSANNVMSFGKQLDQNTNVIPGQYYPGNYGPGVYNQGYNTNKHGWFSGGEHRDSNLTNGVNQVFEQGQGIMDNVVAGQGATSMNAIPAPMIFTQE</sequence>